<evidence type="ECO:0000313" key="1">
    <source>
        <dbReference type="EMBL" id="KAF6040712.1"/>
    </source>
</evidence>
<organism evidence="1 2">
    <name type="scientific">Bugula neritina</name>
    <name type="common">Brown bryozoan</name>
    <name type="synonym">Sertularia neritina</name>
    <dbReference type="NCBI Taxonomy" id="10212"/>
    <lineage>
        <taxon>Eukaryota</taxon>
        <taxon>Metazoa</taxon>
        <taxon>Spiralia</taxon>
        <taxon>Lophotrochozoa</taxon>
        <taxon>Bryozoa</taxon>
        <taxon>Gymnolaemata</taxon>
        <taxon>Cheilostomatida</taxon>
        <taxon>Flustrina</taxon>
        <taxon>Buguloidea</taxon>
        <taxon>Bugulidae</taxon>
        <taxon>Bugula</taxon>
    </lineage>
</organism>
<proteinExistence type="predicted"/>
<protein>
    <submittedName>
        <fullName evidence="1">Uncharacterized protein</fullName>
    </submittedName>
</protein>
<dbReference type="EMBL" id="VXIV02000109">
    <property type="protein sequence ID" value="KAF6040712.1"/>
    <property type="molecule type" value="Genomic_DNA"/>
</dbReference>
<evidence type="ECO:0000313" key="2">
    <source>
        <dbReference type="Proteomes" id="UP000593567"/>
    </source>
</evidence>
<name>A0A7J7KRB4_BUGNE</name>
<reference evidence="1" key="1">
    <citation type="submission" date="2020-06" db="EMBL/GenBank/DDBJ databases">
        <title>Draft genome of Bugula neritina, a colonial animal packing powerful symbionts and potential medicines.</title>
        <authorList>
            <person name="Rayko M."/>
        </authorList>
    </citation>
    <scope>NUCLEOTIDE SEQUENCE [LARGE SCALE GENOMIC DNA]</scope>
    <source>
        <strain evidence="1">Kwan_BN1</strain>
    </source>
</reference>
<comment type="caution">
    <text evidence="1">The sequence shown here is derived from an EMBL/GenBank/DDBJ whole genome shotgun (WGS) entry which is preliminary data.</text>
</comment>
<accession>A0A7J7KRB4</accession>
<gene>
    <name evidence="1" type="ORF">EB796_000979</name>
</gene>
<sequence>MGITVAEMTKHNMFADPDKSNLMNKAKQILAKKAMAVLQLLDAINSHSLKGGDLWELHFASQEFKKQKIPDKMNLLQKVEKAIYNLEETGKALLYQQVVPFLTRLLGDSNVAPQQLSAAIIAARIEFSRVGIEDPGELIKTAEKKLYDIIFSPLSEMLEYGKECQNAQDCVKQFGIVEADDLLLKADDKFMELAREEIEEAKIKRDPSGLKE</sequence>
<dbReference type="Proteomes" id="UP000593567">
    <property type="component" value="Unassembled WGS sequence"/>
</dbReference>
<dbReference type="AlphaFoldDB" id="A0A7J7KRB4"/>
<keyword evidence="2" id="KW-1185">Reference proteome</keyword>